<dbReference type="AlphaFoldDB" id="A0A858SS58"/>
<organism evidence="1 2">
    <name type="scientific">Roseobacter ponti</name>
    <dbReference type="NCBI Taxonomy" id="1891787"/>
    <lineage>
        <taxon>Bacteria</taxon>
        <taxon>Pseudomonadati</taxon>
        <taxon>Pseudomonadota</taxon>
        <taxon>Alphaproteobacteria</taxon>
        <taxon>Rhodobacterales</taxon>
        <taxon>Roseobacteraceae</taxon>
        <taxon>Roseobacter</taxon>
    </lineage>
</organism>
<dbReference type="InterPro" id="IPR053745">
    <property type="entry name" value="Viral_Tail_Comp_sf"/>
</dbReference>
<keyword evidence="2" id="KW-1185">Reference proteome</keyword>
<dbReference type="InterPro" id="IPR021508">
    <property type="entry name" value="Gp17-like"/>
</dbReference>
<dbReference type="RefSeq" id="WP_169640722.1">
    <property type="nucleotide sequence ID" value="NZ_CP048788.1"/>
</dbReference>
<proteinExistence type="predicted"/>
<name>A0A858SS58_9RHOB</name>
<accession>A0A858SS58</accession>
<protein>
    <submittedName>
        <fullName evidence="1">DUF3168 domain-containing protein</fullName>
    </submittedName>
</protein>
<dbReference type="Proteomes" id="UP000503308">
    <property type="component" value="Chromosome"/>
</dbReference>
<gene>
    <name evidence="1" type="ORF">G3256_10190</name>
</gene>
<dbReference type="EMBL" id="CP048788">
    <property type="protein sequence ID" value="QJF51505.1"/>
    <property type="molecule type" value="Genomic_DNA"/>
</dbReference>
<evidence type="ECO:0000313" key="2">
    <source>
        <dbReference type="Proteomes" id="UP000503308"/>
    </source>
</evidence>
<reference evidence="1 2" key="1">
    <citation type="submission" date="2020-02" db="EMBL/GenBank/DDBJ databases">
        <title>Genome sequence of Roseobacter ponti.</title>
        <authorList>
            <person name="Hollensteiner J."/>
            <person name="Schneider D."/>
            <person name="Poehlein A."/>
            <person name="Daniel R."/>
        </authorList>
    </citation>
    <scope>NUCLEOTIDE SEQUENCE [LARGE SCALE GENOMIC DNA]</scope>
    <source>
        <strain evidence="1 2">DSM 106830</strain>
    </source>
</reference>
<dbReference type="Pfam" id="PF11367">
    <property type="entry name" value="Tail_completion_gp17"/>
    <property type="match status" value="1"/>
</dbReference>
<dbReference type="Gene3D" id="3.30.2000.30">
    <property type="match status" value="1"/>
</dbReference>
<dbReference type="KEGG" id="rpon:G3256_10190"/>
<sequence length="136" mass="14260">MSYAMSGALQAAIYGALTADPALSALVGADIYDAVPTGTVPDTYVSLGRESARDASDQTGAGAVHTIEISVITTQPGFAGAKKIAGAVSDVLHDADLTLERGRLIFLHFTQARAQRIDAAAGREIRLRFRARVSDE</sequence>
<evidence type="ECO:0000313" key="1">
    <source>
        <dbReference type="EMBL" id="QJF51505.1"/>
    </source>
</evidence>